<evidence type="ECO:0000256" key="2">
    <source>
        <dbReference type="ARBA" id="ARBA00022723"/>
    </source>
</evidence>
<keyword evidence="2 4" id="KW-0479">Metal-binding</keyword>
<dbReference type="GO" id="GO:0033754">
    <property type="term" value="F:indoleamine 2,3-dioxygenase activity"/>
    <property type="evidence" value="ECO:0007669"/>
    <property type="project" value="TreeGrafter"/>
</dbReference>
<dbReference type="Gene3D" id="1.20.58.480">
    <property type="match status" value="1"/>
</dbReference>
<evidence type="ECO:0000256" key="3">
    <source>
        <dbReference type="ARBA" id="ARBA00023004"/>
    </source>
</evidence>
<feature type="region of interest" description="Disordered" evidence="5">
    <location>
        <begin position="446"/>
        <end position="478"/>
    </location>
</feature>
<dbReference type="GO" id="GO:0019441">
    <property type="term" value="P:L-tryptophan catabolic process to kynurenine"/>
    <property type="evidence" value="ECO:0007669"/>
    <property type="project" value="InterPro"/>
</dbReference>
<keyword evidence="4" id="KW-0349">Heme</keyword>
<comment type="caution">
    <text evidence="6">The sequence shown here is derived from an EMBL/GenBank/DDBJ whole genome shotgun (WGS) entry which is preliminary data.</text>
</comment>
<feature type="binding site" description="proximal binding residue" evidence="4">
    <location>
        <position position="427"/>
    </location>
    <ligand>
        <name>heme b</name>
        <dbReference type="ChEBI" id="CHEBI:60344"/>
    </ligand>
    <ligandPart>
        <name>Fe</name>
        <dbReference type="ChEBI" id="CHEBI:18248"/>
    </ligandPart>
</feature>
<sequence length="499" mass="55786">MPPDLPLARLPSVLEGYEYECWEKVLDDSLTGGLRFVNKDARLSREEELRSEHWRERVKKLPVLPITPLLKEETLLRRAHHVLAWIMHFYIHTLPVSFSDIHIPPPITLPLLQLSREMQLPPVLTYSDTVLYNWGFIDPKVATSFPSVTGTIDPKNLRVLTTFTSTPSEAHFYLVSARMELIGVRALALMQSTLDELFVGDSIAVRRITQYLDKLGGGPNASSLASSRGIIGEMEIELNDMTTECDPRVFYDEIRPWFNGIDPSNLKEGERKWIFDGIELDKMLEVPNELSGPSAGQSSIIHALDVFLGVQQYSHSKNLTGQRGETNQPSSTSPSTQTQKPSFLSRMQLYMPRHHRNFLTHLQNQSRSLRALVIDTLASAGLSIDGSPVAGSSSSLSVDSVDLNDALALLHSYNAAVMALKSLRDSHIIIVTKYIIGPAARSRREEQEKAPQWQKVKAEKELEEEEMDNAPLKGTGGTDLAQFLKGVRDGTRDAIIQPS</sequence>
<dbReference type="GO" id="GO:0034354">
    <property type="term" value="P:'de novo' NAD+ biosynthetic process from L-tryptophan"/>
    <property type="evidence" value="ECO:0007669"/>
    <property type="project" value="TreeGrafter"/>
</dbReference>
<dbReference type="InterPro" id="IPR000898">
    <property type="entry name" value="Indolamine_dOase"/>
</dbReference>
<keyword evidence="3 4" id="KW-0408">Iron</keyword>
<comment type="similarity">
    <text evidence="1">Belongs to the indoleamine 2,3-dioxygenase family.</text>
</comment>
<evidence type="ECO:0000256" key="5">
    <source>
        <dbReference type="SAM" id="MobiDB-lite"/>
    </source>
</evidence>
<dbReference type="GO" id="GO:0005737">
    <property type="term" value="C:cytoplasm"/>
    <property type="evidence" value="ECO:0007669"/>
    <property type="project" value="TreeGrafter"/>
</dbReference>
<feature type="region of interest" description="Disordered" evidence="5">
    <location>
        <begin position="319"/>
        <end position="341"/>
    </location>
</feature>
<dbReference type="PANTHER" id="PTHR28657">
    <property type="entry name" value="INDOLEAMINE 2,3-DIOXYGENASE"/>
    <property type="match status" value="1"/>
</dbReference>
<reference evidence="6 7" key="1">
    <citation type="journal article" date="2020" name="ISME J.">
        <title>Uncovering the hidden diversity of litter-decomposition mechanisms in mushroom-forming fungi.</title>
        <authorList>
            <person name="Floudas D."/>
            <person name="Bentzer J."/>
            <person name="Ahren D."/>
            <person name="Johansson T."/>
            <person name="Persson P."/>
            <person name="Tunlid A."/>
        </authorList>
    </citation>
    <scope>NUCLEOTIDE SEQUENCE [LARGE SCALE GENOMIC DNA]</scope>
    <source>
        <strain evidence="6 7">CBS 406.79</strain>
    </source>
</reference>
<accession>A0A8H5MGA3</accession>
<dbReference type="OrthoDB" id="540174at2759"/>
<name>A0A8H5MGA3_9AGAR</name>
<dbReference type="PANTHER" id="PTHR28657:SF5">
    <property type="entry name" value="INDOLEAMINE 2,3-DIOXYGENASE"/>
    <property type="match status" value="1"/>
</dbReference>
<evidence type="ECO:0000313" key="7">
    <source>
        <dbReference type="Proteomes" id="UP000518752"/>
    </source>
</evidence>
<dbReference type="Pfam" id="PF01231">
    <property type="entry name" value="IDO"/>
    <property type="match status" value="1"/>
</dbReference>
<evidence type="ECO:0000256" key="4">
    <source>
        <dbReference type="PIRSR" id="PIRSR600898-1"/>
    </source>
</evidence>
<gene>
    <name evidence="6" type="ORF">D9757_000909</name>
</gene>
<dbReference type="AlphaFoldDB" id="A0A8H5MGA3"/>
<evidence type="ECO:0000313" key="6">
    <source>
        <dbReference type="EMBL" id="KAF5392814.1"/>
    </source>
</evidence>
<proteinExistence type="inferred from homology"/>
<evidence type="ECO:0000256" key="1">
    <source>
        <dbReference type="ARBA" id="ARBA00007119"/>
    </source>
</evidence>
<protein>
    <recommendedName>
        <fullName evidence="8">Indoleamine 2,3-dioxygenase</fullName>
    </recommendedName>
</protein>
<evidence type="ECO:0008006" key="8">
    <source>
        <dbReference type="Google" id="ProtNLM"/>
    </source>
</evidence>
<dbReference type="GO" id="GO:0020037">
    <property type="term" value="F:heme binding"/>
    <property type="evidence" value="ECO:0007669"/>
    <property type="project" value="InterPro"/>
</dbReference>
<dbReference type="EMBL" id="JAACJN010000004">
    <property type="protein sequence ID" value="KAF5392814.1"/>
    <property type="molecule type" value="Genomic_DNA"/>
</dbReference>
<feature type="compositionally biased region" description="Low complexity" evidence="5">
    <location>
        <begin position="328"/>
        <end position="341"/>
    </location>
</feature>
<dbReference type="SUPFAM" id="SSF140959">
    <property type="entry name" value="Indolic compounds 2,3-dioxygenase-like"/>
    <property type="match status" value="1"/>
</dbReference>
<organism evidence="6 7">
    <name type="scientific">Collybiopsis confluens</name>
    <dbReference type="NCBI Taxonomy" id="2823264"/>
    <lineage>
        <taxon>Eukaryota</taxon>
        <taxon>Fungi</taxon>
        <taxon>Dikarya</taxon>
        <taxon>Basidiomycota</taxon>
        <taxon>Agaricomycotina</taxon>
        <taxon>Agaricomycetes</taxon>
        <taxon>Agaricomycetidae</taxon>
        <taxon>Agaricales</taxon>
        <taxon>Marasmiineae</taxon>
        <taxon>Omphalotaceae</taxon>
        <taxon>Collybiopsis</taxon>
    </lineage>
</organism>
<dbReference type="GO" id="GO:0046872">
    <property type="term" value="F:metal ion binding"/>
    <property type="evidence" value="ECO:0007669"/>
    <property type="project" value="UniProtKB-KW"/>
</dbReference>
<dbReference type="InterPro" id="IPR037217">
    <property type="entry name" value="Trp/Indoleamine_2_3_dOase-like"/>
</dbReference>
<dbReference type="Proteomes" id="UP000518752">
    <property type="component" value="Unassembled WGS sequence"/>
</dbReference>
<keyword evidence="7" id="KW-1185">Reference proteome</keyword>